<dbReference type="EMBL" id="VZSZ01019904">
    <property type="protein sequence ID" value="NXA30634.1"/>
    <property type="molecule type" value="Genomic_DNA"/>
</dbReference>
<feature type="region of interest" description="Disordered" evidence="1">
    <location>
        <begin position="1"/>
        <end position="24"/>
    </location>
</feature>
<evidence type="ECO:0000256" key="1">
    <source>
        <dbReference type="SAM" id="MobiDB-lite"/>
    </source>
</evidence>
<dbReference type="InterPro" id="IPR036179">
    <property type="entry name" value="Ig-like_dom_sf"/>
</dbReference>
<evidence type="ECO:0000313" key="3">
    <source>
        <dbReference type="Proteomes" id="UP000587655"/>
    </source>
</evidence>
<organism evidence="2 3">
    <name type="scientific">Ibidorhyncha struthersii</name>
    <dbReference type="NCBI Taxonomy" id="425643"/>
    <lineage>
        <taxon>Eukaryota</taxon>
        <taxon>Metazoa</taxon>
        <taxon>Chordata</taxon>
        <taxon>Craniata</taxon>
        <taxon>Vertebrata</taxon>
        <taxon>Euteleostomi</taxon>
        <taxon>Archelosauria</taxon>
        <taxon>Archosauria</taxon>
        <taxon>Dinosauria</taxon>
        <taxon>Saurischia</taxon>
        <taxon>Theropoda</taxon>
        <taxon>Coelurosauria</taxon>
        <taxon>Aves</taxon>
        <taxon>Neognathae</taxon>
        <taxon>Neoaves</taxon>
        <taxon>Charadriiformes</taxon>
        <taxon>Charadriidae</taxon>
        <taxon>Ibidorhyncha</taxon>
    </lineage>
</organism>
<gene>
    <name evidence="2" type="primary">Trav4_5</name>
    <name evidence="2" type="ORF">IBISTR_R05708</name>
</gene>
<comment type="caution">
    <text evidence="2">The sequence shown here is derived from an EMBL/GenBank/DDBJ whole genome shotgun (WGS) entry which is preliminary data.</text>
</comment>
<dbReference type="Gene3D" id="2.60.40.10">
    <property type="entry name" value="Immunoglobulins"/>
    <property type="match status" value="1"/>
</dbReference>
<protein>
    <submittedName>
        <fullName evidence="2">TVA4 protein</fullName>
    </submittedName>
</protein>
<dbReference type="Proteomes" id="UP000587655">
    <property type="component" value="Unassembled WGS sequence"/>
</dbReference>
<sequence length="77" mass="8198">FPAAAAGGAKVQQETTVETTEGTGINITCSHPKIAADVTHWYRQFPDQPPQVLATGVRGTKPLRDPSGRLSVAADRR</sequence>
<proteinExistence type="predicted"/>
<dbReference type="InterPro" id="IPR013783">
    <property type="entry name" value="Ig-like_fold"/>
</dbReference>
<dbReference type="AlphaFoldDB" id="A0A7K7UQN6"/>
<keyword evidence="3" id="KW-1185">Reference proteome</keyword>
<evidence type="ECO:0000313" key="2">
    <source>
        <dbReference type="EMBL" id="NXA30634.1"/>
    </source>
</evidence>
<feature type="region of interest" description="Disordered" evidence="1">
    <location>
        <begin position="50"/>
        <end position="77"/>
    </location>
</feature>
<reference evidence="2 3" key="1">
    <citation type="submission" date="2019-09" db="EMBL/GenBank/DDBJ databases">
        <title>Bird 10,000 Genomes (B10K) Project - Family phase.</title>
        <authorList>
            <person name="Zhang G."/>
        </authorList>
    </citation>
    <scope>NUCLEOTIDE SEQUENCE [LARGE SCALE GENOMIC DNA]</scope>
    <source>
        <strain evidence="2">B10K-DU-030-25</strain>
    </source>
</reference>
<accession>A0A7K7UQN6</accession>
<name>A0A7K7UQN6_9CHAR</name>
<dbReference type="SUPFAM" id="SSF48726">
    <property type="entry name" value="Immunoglobulin"/>
    <property type="match status" value="1"/>
</dbReference>
<feature type="non-terminal residue" evidence="2">
    <location>
        <position position="77"/>
    </location>
</feature>
<feature type="compositionally biased region" description="Low complexity" evidence="1">
    <location>
        <begin position="11"/>
        <end position="24"/>
    </location>
</feature>
<feature type="non-terminal residue" evidence="2">
    <location>
        <position position="1"/>
    </location>
</feature>